<evidence type="ECO:0000313" key="4">
    <source>
        <dbReference type="EMBL" id="SFP69000.1"/>
    </source>
</evidence>
<feature type="chain" id="PRO_5011516171" evidence="3">
    <location>
        <begin position="20"/>
        <end position="377"/>
    </location>
</feature>
<feature type="signal peptide" evidence="3">
    <location>
        <begin position="1"/>
        <end position="19"/>
    </location>
</feature>
<comment type="similarity">
    <text evidence="1">Belongs to the cycloisomerase 2 family.</text>
</comment>
<dbReference type="GO" id="GO:0017057">
    <property type="term" value="F:6-phosphogluconolactonase activity"/>
    <property type="evidence" value="ECO:0007669"/>
    <property type="project" value="TreeGrafter"/>
</dbReference>
<dbReference type="GO" id="GO:0016853">
    <property type="term" value="F:isomerase activity"/>
    <property type="evidence" value="ECO:0007669"/>
    <property type="project" value="UniProtKB-KW"/>
</dbReference>
<dbReference type="OrthoDB" id="9790815at2"/>
<dbReference type="SUPFAM" id="SSF51004">
    <property type="entry name" value="C-terminal (heme d1) domain of cytochrome cd1-nitrite reductase"/>
    <property type="match status" value="1"/>
</dbReference>
<reference evidence="4 5" key="1">
    <citation type="submission" date="2016-10" db="EMBL/GenBank/DDBJ databases">
        <authorList>
            <person name="de Groot N.N."/>
        </authorList>
    </citation>
    <scope>NUCLEOTIDE SEQUENCE [LARGE SCALE GENOMIC DNA]</scope>
    <source>
        <strain evidence="4 5">DSM 28286</strain>
    </source>
</reference>
<keyword evidence="4" id="KW-0413">Isomerase</keyword>
<name>A0A1I5SE25_9BACT</name>
<dbReference type="InterPro" id="IPR050282">
    <property type="entry name" value="Cycloisomerase_2"/>
</dbReference>
<keyword evidence="2" id="KW-0119">Carbohydrate metabolism</keyword>
<dbReference type="PANTHER" id="PTHR30344:SF1">
    <property type="entry name" value="6-PHOSPHOGLUCONOLACTONASE"/>
    <property type="match status" value="1"/>
</dbReference>
<proteinExistence type="inferred from homology"/>
<dbReference type="PANTHER" id="PTHR30344">
    <property type="entry name" value="6-PHOSPHOGLUCONOLACTONASE-RELATED"/>
    <property type="match status" value="1"/>
</dbReference>
<dbReference type="EMBL" id="FOXQ01000001">
    <property type="protein sequence ID" value="SFP69000.1"/>
    <property type="molecule type" value="Genomic_DNA"/>
</dbReference>
<organism evidence="4 5">
    <name type="scientific">Parafilimonas terrae</name>
    <dbReference type="NCBI Taxonomy" id="1465490"/>
    <lineage>
        <taxon>Bacteria</taxon>
        <taxon>Pseudomonadati</taxon>
        <taxon>Bacteroidota</taxon>
        <taxon>Chitinophagia</taxon>
        <taxon>Chitinophagales</taxon>
        <taxon>Chitinophagaceae</taxon>
        <taxon>Parafilimonas</taxon>
    </lineage>
</organism>
<dbReference type="Pfam" id="PF10282">
    <property type="entry name" value="Lactonase"/>
    <property type="match status" value="1"/>
</dbReference>
<dbReference type="Proteomes" id="UP000199031">
    <property type="component" value="Unassembled WGS sequence"/>
</dbReference>
<dbReference type="Gene3D" id="2.130.10.10">
    <property type="entry name" value="YVTN repeat-like/Quinoprotein amine dehydrogenase"/>
    <property type="match status" value="1"/>
</dbReference>
<dbReference type="GO" id="GO:0005829">
    <property type="term" value="C:cytosol"/>
    <property type="evidence" value="ECO:0007669"/>
    <property type="project" value="TreeGrafter"/>
</dbReference>
<keyword evidence="2" id="KW-0313">Glucose metabolism</keyword>
<keyword evidence="5" id="KW-1185">Reference proteome</keyword>
<sequence>MKKIFLILITAFAMLNLNAQNPIQYLFVGTYTDGGANDGIYVYKFNPNKGEATLVSKTSGVQNPSWICVTKDGKFVYAVNENGGDKPGELSAFAFDKKSGQLTFLNKQPTDGYAPCYVSVDASGKNVITANYAGGNITVFKTNEDGSLQPHVQLVGHEGYGVNVTRQEMPHPHQVIFSPDGKFVFSPDLGTDRVYQYNFNGADAKDVLTPANDPGYVTVDDGLGPRHIVFSPDGKTAYLINELAGNIIVYGYADGNFTPKQTIASTTAGDKNDRGSAEIAISPNGKFLYTSNRGAANDVALYKVQTDGTLLANGTQAVNANPRGMMVDPTGRFLLVASQNNNTVQIFVINKNFGLLQDTNVKIDVQKPVCLVMTPVN</sequence>
<dbReference type="AlphaFoldDB" id="A0A1I5SE25"/>
<evidence type="ECO:0000256" key="1">
    <source>
        <dbReference type="ARBA" id="ARBA00005564"/>
    </source>
</evidence>
<evidence type="ECO:0000256" key="2">
    <source>
        <dbReference type="ARBA" id="ARBA00022526"/>
    </source>
</evidence>
<dbReference type="GO" id="GO:0006006">
    <property type="term" value="P:glucose metabolic process"/>
    <property type="evidence" value="ECO:0007669"/>
    <property type="project" value="UniProtKB-KW"/>
</dbReference>
<gene>
    <name evidence="4" type="ORF">SAMN05444277_101722</name>
</gene>
<dbReference type="InterPro" id="IPR015943">
    <property type="entry name" value="WD40/YVTN_repeat-like_dom_sf"/>
</dbReference>
<evidence type="ECO:0000313" key="5">
    <source>
        <dbReference type="Proteomes" id="UP000199031"/>
    </source>
</evidence>
<dbReference type="InterPro" id="IPR011048">
    <property type="entry name" value="Haem_d1_sf"/>
</dbReference>
<dbReference type="InterPro" id="IPR019405">
    <property type="entry name" value="Lactonase_7-beta_prop"/>
</dbReference>
<protein>
    <submittedName>
        <fullName evidence="4">6-phosphogluconolactonase, cycloisomerase 2 family</fullName>
    </submittedName>
</protein>
<evidence type="ECO:0000256" key="3">
    <source>
        <dbReference type="SAM" id="SignalP"/>
    </source>
</evidence>
<dbReference type="STRING" id="1465490.SAMN05444277_101722"/>
<accession>A0A1I5SE25</accession>
<dbReference type="RefSeq" id="WP_090654539.1">
    <property type="nucleotide sequence ID" value="NZ_FOXQ01000001.1"/>
</dbReference>
<keyword evidence="3" id="KW-0732">Signal</keyword>